<organism evidence="1 2">
    <name type="scientific">Richelia intracellularis HH01</name>
    <dbReference type="NCBI Taxonomy" id="1165094"/>
    <lineage>
        <taxon>Bacteria</taxon>
        <taxon>Bacillati</taxon>
        <taxon>Cyanobacteriota</taxon>
        <taxon>Cyanophyceae</taxon>
        <taxon>Nostocales</taxon>
        <taxon>Nostocaceae</taxon>
        <taxon>Richelia</taxon>
    </lineage>
</organism>
<gene>
    <name evidence="1" type="ORF">RINTHH_21720</name>
</gene>
<evidence type="ECO:0000313" key="1">
    <source>
        <dbReference type="EMBL" id="CCH68327.1"/>
    </source>
</evidence>
<protein>
    <submittedName>
        <fullName evidence="1">Uncharacterized protein</fullName>
    </submittedName>
</protein>
<comment type="caution">
    <text evidence="1">The sequence shown here is derived from an EMBL/GenBank/DDBJ whole genome shotgun (WGS) entry which is preliminary data.</text>
</comment>
<dbReference type="AlphaFoldDB" id="M1X0J9"/>
<dbReference type="Proteomes" id="UP000053051">
    <property type="component" value="Unassembled WGS sequence"/>
</dbReference>
<sequence length="38" mass="4422">MGFNEFMDFTYFLIKKNNNNISSSNCQAYVVIVRELNG</sequence>
<reference evidence="2" key="2">
    <citation type="submission" date="2016-01" db="EMBL/GenBank/DDBJ databases">
        <title>Diatom-associated endosymboitic cyanobacterium lacks core nitrogen metabolism enzymes.</title>
        <authorList>
            <person name="Hilton J.A."/>
            <person name="Foster R.A."/>
            <person name="Tripp H.J."/>
            <person name="Carter B.J."/>
            <person name="Zehr J.P."/>
            <person name="Villareal T.A."/>
        </authorList>
    </citation>
    <scope>NUCLEOTIDE SEQUENCE [LARGE SCALE GENOMIC DNA]</scope>
    <source>
        <strain evidence="2">HH01</strain>
    </source>
</reference>
<dbReference type="EMBL" id="CAIY01000085">
    <property type="protein sequence ID" value="CCH68327.1"/>
    <property type="molecule type" value="Genomic_DNA"/>
</dbReference>
<evidence type="ECO:0000313" key="2">
    <source>
        <dbReference type="Proteomes" id="UP000053051"/>
    </source>
</evidence>
<reference evidence="1 2" key="1">
    <citation type="submission" date="2012-05" db="EMBL/GenBank/DDBJ databases">
        <authorList>
            <person name="Hilton J."/>
        </authorList>
    </citation>
    <scope>NUCLEOTIDE SEQUENCE [LARGE SCALE GENOMIC DNA]</scope>
    <source>
        <strain evidence="1 2">HH01</strain>
    </source>
</reference>
<proteinExistence type="predicted"/>
<keyword evidence="2" id="KW-1185">Reference proteome</keyword>
<name>M1X0J9_9NOST</name>
<accession>M1X0J9</accession>